<name>A0A2N7CHB5_VIBSP</name>
<evidence type="ECO:0000313" key="2">
    <source>
        <dbReference type="Proteomes" id="UP000235405"/>
    </source>
</evidence>
<evidence type="ECO:0008006" key="3">
    <source>
        <dbReference type="Google" id="ProtNLM"/>
    </source>
</evidence>
<gene>
    <name evidence="1" type="ORF">BCV19_00645</name>
</gene>
<organism evidence="1 2">
    <name type="scientific">Vibrio splendidus</name>
    <dbReference type="NCBI Taxonomy" id="29497"/>
    <lineage>
        <taxon>Bacteria</taxon>
        <taxon>Pseudomonadati</taxon>
        <taxon>Pseudomonadota</taxon>
        <taxon>Gammaproteobacteria</taxon>
        <taxon>Vibrionales</taxon>
        <taxon>Vibrionaceae</taxon>
        <taxon>Vibrio</taxon>
    </lineage>
</organism>
<protein>
    <recommendedName>
        <fullName evidence="3">Transposase</fullName>
    </recommendedName>
</protein>
<dbReference type="AlphaFoldDB" id="A0A2N7CHB5"/>
<evidence type="ECO:0000313" key="1">
    <source>
        <dbReference type="EMBL" id="PMF25593.1"/>
    </source>
</evidence>
<reference evidence="2" key="1">
    <citation type="submission" date="2016-07" db="EMBL/GenBank/DDBJ databases">
        <title>Nontailed viruses are major unrecognized killers of bacteria in the ocean.</title>
        <authorList>
            <person name="Kauffman K."/>
            <person name="Hussain F."/>
            <person name="Yang J."/>
            <person name="Arevalo P."/>
            <person name="Brown J."/>
            <person name="Cutler M."/>
            <person name="Kelly L."/>
            <person name="Polz M.F."/>
        </authorList>
    </citation>
    <scope>NUCLEOTIDE SEQUENCE [LARGE SCALE GENOMIC DNA]</scope>
    <source>
        <strain evidence="2">10N.286.54.F3</strain>
    </source>
</reference>
<sequence length="92" mass="10954">MILKRKLSALRKKKKYKKGYNRSLDVRLPEHFSMIEKLKKSYAVKGLCEVFGVHRSNYHYWVNKERTLSSEYMLVRSEVRRTHEFSNGSAGE</sequence>
<comment type="caution">
    <text evidence="1">The sequence shown here is derived from an EMBL/GenBank/DDBJ whole genome shotgun (WGS) entry which is preliminary data.</text>
</comment>
<proteinExistence type="predicted"/>
<accession>A0A2N7CHB5</accession>
<dbReference type="EMBL" id="MCSW01000113">
    <property type="protein sequence ID" value="PMF25593.1"/>
    <property type="molecule type" value="Genomic_DNA"/>
</dbReference>
<dbReference type="Proteomes" id="UP000235405">
    <property type="component" value="Unassembled WGS sequence"/>
</dbReference>